<dbReference type="Gene3D" id="3.40.50.1000">
    <property type="entry name" value="HAD superfamily/HAD-like"/>
    <property type="match status" value="2"/>
</dbReference>
<dbReference type="GO" id="GO:0046872">
    <property type="term" value="F:metal ion binding"/>
    <property type="evidence" value="ECO:0007669"/>
    <property type="project" value="UniProtKB-KW"/>
</dbReference>
<evidence type="ECO:0000256" key="8">
    <source>
        <dbReference type="ARBA" id="ARBA00022801"/>
    </source>
</evidence>
<comment type="cofactor">
    <cofactor evidence="1">
        <name>Mg(2+)</name>
        <dbReference type="ChEBI" id="CHEBI:18420"/>
    </cofactor>
</comment>
<dbReference type="InterPro" id="IPR006355">
    <property type="entry name" value="LHPP/HDHD2"/>
</dbReference>
<keyword evidence="10" id="KW-0539">Nucleus</keyword>
<dbReference type="GO" id="GO:0005829">
    <property type="term" value="C:cytosol"/>
    <property type="evidence" value="ECO:0007669"/>
    <property type="project" value="TreeGrafter"/>
</dbReference>
<evidence type="ECO:0000313" key="14">
    <source>
        <dbReference type="Proteomes" id="UP000046393"/>
    </source>
</evidence>
<keyword evidence="9" id="KW-0460">Magnesium</keyword>
<dbReference type="InterPro" id="IPR006357">
    <property type="entry name" value="HAD-SF_hydro_IIA"/>
</dbReference>
<accession>A0A0N5ACT3</accession>
<dbReference type="PANTHER" id="PTHR19288:SF44">
    <property type="entry name" value="PHOSPHOLYSINE PHOSPHOHISTIDINE INORGANIC PYROPHOSPHATE PHOSPHATASE"/>
    <property type="match status" value="1"/>
</dbReference>
<keyword evidence="6" id="KW-0963">Cytoplasm</keyword>
<dbReference type="Proteomes" id="UP000046393">
    <property type="component" value="Unplaced"/>
</dbReference>
<reference evidence="15" key="1">
    <citation type="submission" date="2017-02" db="UniProtKB">
        <authorList>
            <consortium name="WormBaseParasite"/>
        </authorList>
    </citation>
    <scope>IDENTIFICATION</scope>
</reference>
<dbReference type="InterPro" id="IPR023214">
    <property type="entry name" value="HAD_sf"/>
</dbReference>
<comment type="catalytic activity">
    <reaction evidence="13">
        <text>diphosphate + H2O = 2 phosphate + H(+)</text>
        <dbReference type="Rhea" id="RHEA:24576"/>
        <dbReference type="ChEBI" id="CHEBI:15377"/>
        <dbReference type="ChEBI" id="CHEBI:15378"/>
        <dbReference type="ChEBI" id="CHEBI:33019"/>
        <dbReference type="ChEBI" id="CHEBI:43474"/>
        <dbReference type="EC" id="3.6.1.1"/>
    </reaction>
</comment>
<dbReference type="Pfam" id="PF13242">
    <property type="entry name" value="Hydrolase_like"/>
    <property type="match status" value="1"/>
</dbReference>
<dbReference type="PANTHER" id="PTHR19288">
    <property type="entry name" value="4-NITROPHENYLPHOSPHATASE-RELATED"/>
    <property type="match status" value="1"/>
</dbReference>
<dbReference type="AlphaFoldDB" id="A0A0N5ACT3"/>
<dbReference type="GO" id="GO:0005634">
    <property type="term" value="C:nucleus"/>
    <property type="evidence" value="ECO:0007669"/>
    <property type="project" value="UniProtKB-SubCell"/>
</dbReference>
<evidence type="ECO:0000256" key="12">
    <source>
        <dbReference type="ARBA" id="ARBA00039357"/>
    </source>
</evidence>
<evidence type="ECO:0000256" key="11">
    <source>
        <dbReference type="ARBA" id="ARBA00037258"/>
    </source>
</evidence>
<protein>
    <recommendedName>
        <fullName evidence="12">Phospholysine phosphohistidine inorganic pyrophosphate phosphatase</fullName>
        <ecNumber evidence="5">3.6.1.1</ecNumber>
    </recommendedName>
</protein>
<evidence type="ECO:0000313" key="15">
    <source>
        <dbReference type="WBParaSite" id="SMUV_0000196301-mRNA-1"/>
    </source>
</evidence>
<dbReference type="SUPFAM" id="SSF56784">
    <property type="entry name" value="HAD-like"/>
    <property type="match status" value="1"/>
</dbReference>
<dbReference type="WBParaSite" id="SMUV_0000196301-mRNA-1">
    <property type="protein sequence ID" value="SMUV_0000196301-mRNA-1"/>
    <property type="gene ID" value="SMUV_0000196301"/>
</dbReference>
<comment type="function">
    <text evidence="11">Phosphatase that hydrolyzes imidodiphosphate, 3-phosphohistidine and 6-phospholysine. Has broad substrate specificity and can also hydrolyze inorganic diphosphate, but with lower efficiency.</text>
</comment>
<evidence type="ECO:0000256" key="7">
    <source>
        <dbReference type="ARBA" id="ARBA00022723"/>
    </source>
</evidence>
<dbReference type="NCBIfam" id="TIGR01458">
    <property type="entry name" value="HAD-SF-IIA-hyp3"/>
    <property type="match status" value="1"/>
</dbReference>
<organism evidence="14 15">
    <name type="scientific">Syphacia muris</name>
    <dbReference type="NCBI Taxonomy" id="451379"/>
    <lineage>
        <taxon>Eukaryota</taxon>
        <taxon>Metazoa</taxon>
        <taxon>Ecdysozoa</taxon>
        <taxon>Nematoda</taxon>
        <taxon>Chromadorea</taxon>
        <taxon>Rhabditida</taxon>
        <taxon>Spirurina</taxon>
        <taxon>Oxyuridomorpha</taxon>
        <taxon>Oxyuroidea</taxon>
        <taxon>Oxyuridae</taxon>
        <taxon>Syphacia</taxon>
    </lineage>
</organism>
<evidence type="ECO:0000256" key="10">
    <source>
        <dbReference type="ARBA" id="ARBA00023242"/>
    </source>
</evidence>
<comment type="subcellular location">
    <subcellularLocation>
        <location evidence="3">Cytoplasm</location>
    </subcellularLocation>
    <subcellularLocation>
        <location evidence="2">Nucleus</location>
    </subcellularLocation>
</comment>
<dbReference type="Pfam" id="PF13344">
    <property type="entry name" value="Hydrolase_6"/>
    <property type="match status" value="1"/>
</dbReference>
<dbReference type="GO" id="GO:0016791">
    <property type="term" value="F:phosphatase activity"/>
    <property type="evidence" value="ECO:0007669"/>
    <property type="project" value="InterPro"/>
</dbReference>
<comment type="similarity">
    <text evidence="4">Belongs to the HAD-like hydrolase superfamily.</text>
</comment>
<evidence type="ECO:0000256" key="5">
    <source>
        <dbReference type="ARBA" id="ARBA00012146"/>
    </source>
</evidence>
<evidence type="ECO:0000256" key="3">
    <source>
        <dbReference type="ARBA" id="ARBA00004496"/>
    </source>
</evidence>
<name>A0A0N5ACT3_9BILA</name>
<keyword evidence="14" id="KW-1185">Reference proteome</keyword>
<sequence length="222" mass="24804">LRLYSESNVRFISNDSCATPKLLAEKLSGLGINIDVQHVFTPISAAIKYIQENHLRPHLLVHKNVKDEFAKINCQNPNCVVLGDAEDELTYENLNHALRVLIDNPLIVSLGFGKFYRRTDGYVMDVGCYAKGLQYATNARIEIIGKPSKSFFYQAIQSMNLTKDEVVMIGDDIDGDIGAAQALGIKAVLVRTGKWREEWEKHVVKPDLIANSLFDAVEQLLG</sequence>
<evidence type="ECO:0000256" key="2">
    <source>
        <dbReference type="ARBA" id="ARBA00004123"/>
    </source>
</evidence>
<dbReference type="STRING" id="451379.A0A0N5ACT3"/>
<dbReference type="InterPro" id="IPR036412">
    <property type="entry name" value="HAD-like_sf"/>
</dbReference>
<keyword evidence="8" id="KW-0378">Hydrolase</keyword>
<dbReference type="GO" id="GO:0004427">
    <property type="term" value="F:inorganic diphosphate phosphatase activity"/>
    <property type="evidence" value="ECO:0007669"/>
    <property type="project" value="UniProtKB-EC"/>
</dbReference>
<keyword evidence="7" id="KW-0479">Metal-binding</keyword>
<dbReference type="EC" id="3.6.1.1" evidence="5"/>
<evidence type="ECO:0000256" key="9">
    <source>
        <dbReference type="ARBA" id="ARBA00022842"/>
    </source>
</evidence>
<evidence type="ECO:0000256" key="13">
    <source>
        <dbReference type="ARBA" id="ARBA00047820"/>
    </source>
</evidence>
<dbReference type="FunFam" id="3.40.50.1000:FF:000051">
    <property type="entry name" value="Phospholysine phosphohistidine inorganic pyrophosphate phosphatase"/>
    <property type="match status" value="1"/>
</dbReference>
<proteinExistence type="inferred from homology"/>
<evidence type="ECO:0000256" key="6">
    <source>
        <dbReference type="ARBA" id="ARBA00022490"/>
    </source>
</evidence>
<evidence type="ECO:0000256" key="1">
    <source>
        <dbReference type="ARBA" id="ARBA00001946"/>
    </source>
</evidence>
<evidence type="ECO:0000256" key="4">
    <source>
        <dbReference type="ARBA" id="ARBA00007958"/>
    </source>
</evidence>